<evidence type="ECO:0000313" key="3">
    <source>
        <dbReference type="Proteomes" id="UP000663866"/>
    </source>
</evidence>
<keyword evidence="3" id="KW-1185">Reference proteome</keyword>
<dbReference type="AlphaFoldDB" id="A0A821HYW1"/>
<accession>A0A821HYW1</accession>
<feature type="non-terminal residue" evidence="1">
    <location>
        <position position="1"/>
    </location>
</feature>
<dbReference type="Proteomes" id="UP000663866">
    <property type="component" value="Unassembled WGS sequence"/>
</dbReference>
<protein>
    <submittedName>
        <fullName evidence="1">Uncharacterized protein</fullName>
    </submittedName>
</protein>
<evidence type="ECO:0000313" key="1">
    <source>
        <dbReference type="EMBL" id="CAF4692359.1"/>
    </source>
</evidence>
<proteinExistence type="predicted"/>
<reference evidence="1" key="1">
    <citation type="submission" date="2021-02" db="EMBL/GenBank/DDBJ databases">
        <authorList>
            <person name="Nowell W R."/>
        </authorList>
    </citation>
    <scope>NUCLEOTIDE SEQUENCE</scope>
</reference>
<sequence length="62" mass="7644">NKIHRDDLLHVFELYPDFAKSFAERFHVTFDLRQCKLIEPKPFYKLDDDIQTLIRQRRPKLQ</sequence>
<name>A0A821HYW1_9BILA</name>
<evidence type="ECO:0000313" key="2">
    <source>
        <dbReference type="EMBL" id="CAF4698734.1"/>
    </source>
</evidence>
<feature type="non-terminal residue" evidence="1">
    <location>
        <position position="62"/>
    </location>
</feature>
<organism evidence="1 3">
    <name type="scientific">Rotaria magnacalcarata</name>
    <dbReference type="NCBI Taxonomy" id="392030"/>
    <lineage>
        <taxon>Eukaryota</taxon>
        <taxon>Metazoa</taxon>
        <taxon>Spiralia</taxon>
        <taxon>Gnathifera</taxon>
        <taxon>Rotifera</taxon>
        <taxon>Eurotatoria</taxon>
        <taxon>Bdelloidea</taxon>
        <taxon>Philodinida</taxon>
        <taxon>Philodinidae</taxon>
        <taxon>Rotaria</taxon>
    </lineage>
</organism>
<dbReference type="EMBL" id="CAJOBG010098308">
    <property type="protein sequence ID" value="CAF4692359.1"/>
    <property type="molecule type" value="Genomic_DNA"/>
</dbReference>
<dbReference type="EMBL" id="CAJOBG010099946">
    <property type="protein sequence ID" value="CAF4698734.1"/>
    <property type="molecule type" value="Genomic_DNA"/>
</dbReference>
<gene>
    <name evidence="1" type="ORF">OVN521_LOCUS48105</name>
    <name evidence="2" type="ORF">OVN521_LOCUS48325</name>
</gene>
<comment type="caution">
    <text evidence="1">The sequence shown here is derived from an EMBL/GenBank/DDBJ whole genome shotgun (WGS) entry which is preliminary data.</text>
</comment>